<dbReference type="eggNOG" id="COG0845">
    <property type="taxonomic scope" value="Bacteria"/>
</dbReference>
<dbReference type="Gene3D" id="2.40.30.170">
    <property type="match status" value="1"/>
</dbReference>
<dbReference type="RefSeq" id="WP_013345270.1">
    <property type="nucleotide sequence ID" value="NC_014541.1"/>
</dbReference>
<organism evidence="9 10">
    <name type="scientific">Ferrimonas balearica (strain DSM 9799 / CCM 4581 / KCTC 23876 / PAT)</name>
    <dbReference type="NCBI Taxonomy" id="550540"/>
    <lineage>
        <taxon>Bacteria</taxon>
        <taxon>Pseudomonadati</taxon>
        <taxon>Pseudomonadota</taxon>
        <taxon>Gammaproteobacteria</taxon>
        <taxon>Alteromonadales</taxon>
        <taxon>Ferrimonadaceae</taxon>
        <taxon>Ferrimonas</taxon>
    </lineage>
</organism>
<feature type="domain" description="Multidrug resistance protein MdtA-like beta-barrel" evidence="7">
    <location>
        <begin position="206"/>
        <end position="292"/>
    </location>
</feature>
<dbReference type="GeneID" id="67181966"/>
<dbReference type="PANTHER" id="PTHR30158">
    <property type="entry name" value="ACRA/E-RELATED COMPONENT OF DRUG EFFLUX TRANSPORTER"/>
    <property type="match status" value="1"/>
</dbReference>
<dbReference type="InterPro" id="IPR006143">
    <property type="entry name" value="RND_pump_MFP"/>
</dbReference>
<dbReference type="Pfam" id="PF25917">
    <property type="entry name" value="BSH_RND"/>
    <property type="match status" value="1"/>
</dbReference>
<sequence length="378" mass="40874">MNAWRYRLWAGLLVGSLAACGGEAPQQGPPPAAEVGVITLQAQPVTLSVQLAGRTKASLEAEVRPQISGIVLERNFTEGSMVQEGQQLYLIDPAPYIADLNRAQADLSKAAANVKTAKNRADRYETLVAARAVSQQDYDDALANYQQAQADVATARAAVTSAEINLDYTKVYAPITGLAGRSTVTVGALVTANQGDPLVTVQQFDPMFVDVTESSRALNRIRRQWASGELVRQDSAKVRLYFDDNDLYDQEGVFQFADINVDTGTGTFTIRTTFPNPDNVLLPGMFVRAEMVKGIVPNGLLVPARGVTRNAKGEATVMVVEDDKVAQRVVDAEQMVGQNWLIRSGLKAGDKVILEGLQFVRPGVPVGTVRELDQKQQG</sequence>
<dbReference type="KEGG" id="fbl:Fbal_1761"/>
<dbReference type="Pfam" id="PF25944">
    <property type="entry name" value="Beta-barrel_RND"/>
    <property type="match status" value="1"/>
</dbReference>
<evidence type="ECO:0000313" key="9">
    <source>
        <dbReference type="EMBL" id="ADN75964.1"/>
    </source>
</evidence>
<dbReference type="GO" id="GO:0046677">
    <property type="term" value="P:response to antibiotic"/>
    <property type="evidence" value="ECO:0007669"/>
    <property type="project" value="TreeGrafter"/>
</dbReference>
<evidence type="ECO:0000256" key="1">
    <source>
        <dbReference type="ARBA" id="ARBA00004519"/>
    </source>
</evidence>
<dbReference type="Gene3D" id="1.10.287.470">
    <property type="entry name" value="Helix hairpin bin"/>
    <property type="match status" value="1"/>
</dbReference>
<reference evidence="9 10" key="1">
    <citation type="journal article" date="2010" name="Stand. Genomic Sci.">
        <title>Complete genome sequence of Ferrimonas balearica type strain (PAT).</title>
        <authorList>
            <person name="Nolan M."/>
            <person name="Sikorski J."/>
            <person name="Davenport K."/>
            <person name="Lucas S."/>
            <person name="Glavina Del Rio T."/>
            <person name="Tice H."/>
            <person name="Cheng J."/>
            <person name="Goodwin L."/>
            <person name="Pitluck S."/>
            <person name="Liolios K."/>
            <person name="Ivanova N."/>
            <person name="Mavromatis K."/>
            <person name="Ovchinnikova G."/>
            <person name="Pati A."/>
            <person name="Chen A."/>
            <person name="Palaniappan K."/>
            <person name="Land M."/>
            <person name="Hauser L."/>
            <person name="Chang Y."/>
            <person name="Jeffries C."/>
            <person name="Tapia R."/>
            <person name="Brettin T."/>
            <person name="Detter J."/>
            <person name="Han C."/>
            <person name="Yasawong M."/>
            <person name="Rohde M."/>
            <person name="Tindall B."/>
            <person name="Goker M."/>
            <person name="Woyke T."/>
            <person name="Bristow J."/>
            <person name="Eisen J."/>
            <person name="Markowitz V."/>
            <person name="Hugenholtz P."/>
            <person name="Kyrpides N."/>
            <person name="Klenk H."/>
            <person name="Lapidus A."/>
        </authorList>
    </citation>
    <scope>NUCLEOTIDE SEQUENCE [LARGE SCALE GENOMIC DNA]</scope>
    <source>
        <strain evidence="10">DSM 9799 / CCM 4581 / KCTC 23876 / PAT</strain>
    </source>
</reference>
<dbReference type="Proteomes" id="UP000006683">
    <property type="component" value="Chromosome"/>
</dbReference>
<feature type="domain" description="Multidrug resistance protein MdtA-like alpha-helical hairpin" evidence="5">
    <location>
        <begin position="100"/>
        <end position="169"/>
    </location>
</feature>
<evidence type="ECO:0000256" key="4">
    <source>
        <dbReference type="SAM" id="SignalP"/>
    </source>
</evidence>
<name>E1SS09_FERBD</name>
<dbReference type="GO" id="GO:0005886">
    <property type="term" value="C:plasma membrane"/>
    <property type="evidence" value="ECO:0007669"/>
    <property type="project" value="UniProtKB-SubCell"/>
</dbReference>
<feature type="signal peptide" evidence="4">
    <location>
        <begin position="1"/>
        <end position="21"/>
    </location>
</feature>
<keyword evidence="3" id="KW-0175">Coiled coil</keyword>
<feature type="domain" description="Multidrug resistance protein MdtA-like barrel-sandwich hybrid" evidence="6">
    <location>
        <begin position="61"/>
        <end position="202"/>
    </location>
</feature>
<evidence type="ECO:0000256" key="3">
    <source>
        <dbReference type="SAM" id="Coils"/>
    </source>
</evidence>
<accession>E1SS09</accession>
<dbReference type="PROSITE" id="PS51257">
    <property type="entry name" value="PROKAR_LIPOPROTEIN"/>
    <property type="match status" value="1"/>
</dbReference>
<dbReference type="STRING" id="550540.Fbal_1761"/>
<dbReference type="InterPro" id="IPR058624">
    <property type="entry name" value="MdtA-like_HH"/>
</dbReference>
<dbReference type="AlphaFoldDB" id="E1SS09"/>
<evidence type="ECO:0000259" key="7">
    <source>
        <dbReference type="Pfam" id="PF25944"/>
    </source>
</evidence>
<dbReference type="EMBL" id="CP002209">
    <property type="protein sequence ID" value="ADN75964.1"/>
    <property type="molecule type" value="Genomic_DNA"/>
</dbReference>
<dbReference type="Gene3D" id="2.40.50.100">
    <property type="match status" value="1"/>
</dbReference>
<protein>
    <submittedName>
        <fullName evidence="9">Efflux transporter, RND family, MFP subunit</fullName>
    </submittedName>
</protein>
<dbReference type="SUPFAM" id="SSF111369">
    <property type="entry name" value="HlyD-like secretion proteins"/>
    <property type="match status" value="1"/>
</dbReference>
<keyword evidence="4" id="KW-0732">Signal</keyword>
<dbReference type="FunFam" id="2.40.420.20:FF:000001">
    <property type="entry name" value="Efflux RND transporter periplasmic adaptor subunit"/>
    <property type="match status" value="1"/>
</dbReference>
<dbReference type="Pfam" id="PF25967">
    <property type="entry name" value="RND-MFP_C"/>
    <property type="match status" value="1"/>
</dbReference>
<dbReference type="HOGENOM" id="CLU_018816_2_1_6"/>
<dbReference type="InterPro" id="IPR058625">
    <property type="entry name" value="MdtA-like_BSH"/>
</dbReference>
<evidence type="ECO:0000256" key="2">
    <source>
        <dbReference type="ARBA" id="ARBA00009477"/>
    </source>
</evidence>
<comment type="subcellular location">
    <subcellularLocation>
        <location evidence="1">Cell inner membrane</location>
        <topology evidence="1">Lipid-anchor</topology>
    </subcellularLocation>
</comment>
<feature type="domain" description="Multidrug resistance protein MdtA-like C-terminal permuted SH3" evidence="8">
    <location>
        <begin position="298"/>
        <end position="358"/>
    </location>
</feature>
<feature type="chain" id="PRO_5003151664" evidence="4">
    <location>
        <begin position="22"/>
        <end position="378"/>
    </location>
</feature>
<dbReference type="Gene3D" id="2.40.420.20">
    <property type="match status" value="1"/>
</dbReference>
<gene>
    <name evidence="9" type="ordered locus">Fbal_1761</name>
</gene>
<evidence type="ECO:0000259" key="5">
    <source>
        <dbReference type="Pfam" id="PF25876"/>
    </source>
</evidence>
<dbReference type="NCBIfam" id="TIGR01730">
    <property type="entry name" value="RND_mfp"/>
    <property type="match status" value="1"/>
</dbReference>
<dbReference type="InterPro" id="IPR058627">
    <property type="entry name" value="MdtA-like_C"/>
</dbReference>
<keyword evidence="10" id="KW-1185">Reference proteome</keyword>
<dbReference type="Pfam" id="PF25876">
    <property type="entry name" value="HH_MFP_RND"/>
    <property type="match status" value="1"/>
</dbReference>
<dbReference type="InterPro" id="IPR058626">
    <property type="entry name" value="MdtA-like_b-barrel"/>
</dbReference>
<evidence type="ECO:0000313" key="10">
    <source>
        <dbReference type="Proteomes" id="UP000006683"/>
    </source>
</evidence>
<comment type="similarity">
    <text evidence="2">Belongs to the membrane fusion protein (MFP) (TC 8.A.1) family.</text>
</comment>
<dbReference type="GO" id="GO:0022857">
    <property type="term" value="F:transmembrane transporter activity"/>
    <property type="evidence" value="ECO:0007669"/>
    <property type="project" value="InterPro"/>
</dbReference>
<proteinExistence type="inferred from homology"/>
<dbReference type="OrthoDB" id="9800613at2"/>
<evidence type="ECO:0000259" key="6">
    <source>
        <dbReference type="Pfam" id="PF25917"/>
    </source>
</evidence>
<dbReference type="PANTHER" id="PTHR30158:SF3">
    <property type="entry name" value="MULTIDRUG EFFLUX PUMP SUBUNIT ACRA-RELATED"/>
    <property type="match status" value="1"/>
</dbReference>
<evidence type="ECO:0000259" key="8">
    <source>
        <dbReference type="Pfam" id="PF25967"/>
    </source>
</evidence>
<feature type="coiled-coil region" evidence="3">
    <location>
        <begin position="100"/>
        <end position="165"/>
    </location>
</feature>